<evidence type="ECO:0000313" key="1">
    <source>
        <dbReference type="EMBL" id="ACQ93875.1"/>
    </source>
</evidence>
<dbReference type="Gene3D" id="1.10.238.160">
    <property type="match status" value="1"/>
</dbReference>
<dbReference type="eggNOG" id="COG3311">
    <property type="taxonomic scope" value="Bacteria"/>
</dbReference>
<dbReference type="PANTHER" id="PTHR36154">
    <property type="entry name" value="DNA-BINDING TRANSCRIPTIONAL ACTIVATOR ALPA"/>
    <property type="match status" value="1"/>
</dbReference>
<proteinExistence type="predicted"/>
<sequence>MKKLKDTSIKLIPMHLNHLSQMLSTSNCGNHIVTTKEHTPLVGHRCSPIFGDGDRIIRIKEFAAMISLSRSTIYDRLNPKSPRFDPTFPRPIKLGASAIGWHLVDVAAWISSLTSTN</sequence>
<dbReference type="RefSeq" id="WP_015879343.1">
    <property type="nucleotide sequence ID" value="NC_012691.1"/>
</dbReference>
<gene>
    <name evidence="1" type="ordered locus">Tola_2277</name>
</gene>
<reference evidence="1 2" key="2">
    <citation type="journal article" date="2011" name="Stand. Genomic Sci.">
        <title>Complete genome sequence of Tolumonas auensis type strain (TA 4).</title>
        <authorList>
            <person name="Chertkov O."/>
            <person name="Copeland A."/>
            <person name="Lucas S."/>
            <person name="Lapidus A."/>
            <person name="Berry K.W."/>
            <person name="Detter J.C."/>
            <person name="Del Rio T.G."/>
            <person name="Hammon N."/>
            <person name="Dalin E."/>
            <person name="Tice H."/>
            <person name="Pitluck S."/>
            <person name="Richardson P."/>
            <person name="Bruce D."/>
            <person name="Goodwin L."/>
            <person name="Han C."/>
            <person name="Tapia R."/>
            <person name="Saunders E."/>
            <person name="Schmutz J."/>
            <person name="Brettin T."/>
            <person name="Larimer F."/>
            <person name="Land M."/>
            <person name="Hauser L."/>
            <person name="Spring S."/>
            <person name="Rohde M."/>
            <person name="Kyrpides N.C."/>
            <person name="Ivanova N."/>
            <person name="Goker M."/>
            <person name="Beller H.R."/>
            <person name="Klenk H.P."/>
            <person name="Woyke T."/>
        </authorList>
    </citation>
    <scope>NUCLEOTIDE SEQUENCE [LARGE SCALE GENOMIC DNA]</scope>
    <source>
        <strain evidence="2">DSM 9187 / TA4</strain>
    </source>
</reference>
<dbReference type="AlphaFoldDB" id="C4L905"/>
<dbReference type="PANTHER" id="PTHR36154:SF1">
    <property type="entry name" value="DNA-BINDING TRANSCRIPTIONAL ACTIVATOR ALPA"/>
    <property type="match status" value="1"/>
</dbReference>
<protein>
    <submittedName>
        <fullName evidence="1">Phage transcriptional regulator, AlpA</fullName>
    </submittedName>
</protein>
<dbReference type="KEGG" id="tau:Tola_2277"/>
<dbReference type="Pfam" id="PF05930">
    <property type="entry name" value="Phage_AlpA"/>
    <property type="match status" value="1"/>
</dbReference>
<dbReference type="OrthoDB" id="5986966at2"/>
<accession>C4L905</accession>
<dbReference type="HOGENOM" id="CLU_2083826_0_0_6"/>
<organism evidence="1 2">
    <name type="scientific">Tolumonas auensis (strain DSM 9187 / NBRC 110442 / TA 4)</name>
    <dbReference type="NCBI Taxonomy" id="595494"/>
    <lineage>
        <taxon>Bacteria</taxon>
        <taxon>Pseudomonadati</taxon>
        <taxon>Pseudomonadota</taxon>
        <taxon>Gammaproteobacteria</taxon>
        <taxon>Aeromonadales</taxon>
        <taxon>Aeromonadaceae</taxon>
        <taxon>Tolumonas</taxon>
    </lineage>
</organism>
<dbReference type="STRING" id="595494.Tola_2277"/>
<dbReference type="EMBL" id="CP001616">
    <property type="protein sequence ID" value="ACQ93875.1"/>
    <property type="molecule type" value="Genomic_DNA"/>
</dbReference>
<name>C4L905_TOLAT</name>
<dbReference type="InterPro" id="IPR052931">
    <property type="entry name" value="Prophage_regulatory_activator"/>
</dbReference>
<reference evidence="2" key="1">
    <citation type="submission" date="2009-05" db="EMBL/GenBank/DDBJ databases">
        <title>Complete sequence of Tolumonas auensis DSM 9187.</title>
        <authorList>
            <consortium name="US DOE Joint Genome Institute"/>
            <person name="Lucas S."/>
            <person name="Copeland A."/>
            <person name="Lapidus A."/>
            <person name="Glavina del Rio T."/>
            <person name="Tice H."/>
            <person name="Bruce D."/>
            <person name="Goodwin L."/>
            <person name="Pitluck S."/>
            <person name="Chertkov O."/>
            <person name="Brettin T."/>
            <person name="Detter J.C."/>
            <person name="Han C."/>
            <person name="Larimer F."/>
            <person name="Land M."/>
            <person name="Hauser L."/>
            <person name="Kyrpides N."/>
            <person name="Mikhailova N."/>
            <person name="Spring S."/>
            <person name="Beller H."/>
        </authorList>
    </citation>
    <scope>NUCLEOTIDE SEQUENCE [LARGE SCALE GENOMIC DNA]</scope>
    <source>
        <strain evidence="2">DSM 9187 / TA4</strain>
    </source>
</reference>
<keyword evidence="2" id="KW-1185">Reference proteome</keyword>
<dbReference type="InterPro" id="IPR010260">
    <property type="entry name" value="AlpA"/>
</dbReference>
<evidence type="ECO:0000313" key="2">
    <source>
        <dbReference type="Proteomes" id="UP000009073"/>
    </source>
</evidence>
<dbReference type="Proteomes" id="UP000009073">
    <property type="component" value="Chromosome"/>
</dbReference>